<reference evidence="2" key="3">
    <citation type="journal article" date="2017" name="Nature">
        <title>Genome sequence of the progenitor of the wheat D genome Aegilops tauschii.</title>
        <authorList>
            <person name="Luo M.C."/>
            <person name="Gu Y.Q."/>
            <person name="Puiu D."/>
            <person name="Wang H."/>
            <person name="Twardziok S.O."/>
            <person name="Deal K.R."/>
            <person name="Huo N."/>
            <person name="Zhu T."/>
            <person name="Wang L."/>
            <person name="Wang Y."/>
            <person name="McGuire P.E."/>
            <person name="Liu S."/>
            <person name="Long H."/>
            <person name="Ramasamy R.K."/>
            <person name="Rodriguez J.C."/>
            <person name="Van S.L."/>
            <person name="Yuan L."/>
            <person name="Wang Z."/>
            <person name="Xia Z."/>
            <person name="Xiao L."/>
            <person name="Anderson O.D."/>
            <person name="Ouyang S."/>
            <person name="Liang Y."/>
            <person name="Zimin A.V."/>
            <person name="Pertea G."/>
            <person name="Qi P."/>
            <person name="Bennetzen J.L."/>
            <person name="Dai X."/>
            <person name="Dawson M.W."/>
            <person name="Muller H.G."/>
            <person name="Kugler K."/>
            <person name="Rivarola-Duarte L."/>
            <person name="Spannagl M."/>
            <person name="Mayer K.F.X."/>
            <person name="Lu F.H."/>
            <person name="Bevan M.W."/>
            <person name="Leroy P."/>
            <person name="Li P."/>
            <person name="You F.M."/>
            <person name="Sun Q."/>
            <person name="Liu Z."/>
            <person name="Lyons E."/>
            <person name="Wicker T."/>
            <person name="Salzberg S.L."/>
            <person name="Devos K.M."/>
            <person name="Dvorak J."/>
        </authorList>
    </citation>
    <scope>NUCLEOTIDE SEQUENCE [LARGE SCALE GENOMIC DNA]</scope>
    <source>
        <strain evidence="2">cv. AL8/78</strain>
    </source>
</reference>
<reference evidence="2" key="4">
    <citation type="submission" date="2019-03" db="UniProtKB">
        <authorList>
            <consortium name="EnsemblPlants"/>
        </authorList>
    </citation>
    <scope>IDENTIFICATION</scope>
</reference>
<organism evidence="2 3">
    <name type="scientific">Aegilops tauschii subsp. strangulata</name>
    <name type="common">Goatgrass</name>
    <dbReference type="NCBI Taxonomy" id="200361"/>
    <lineage>
        <taxon>Eukaryota</taxon>
        <taxon>Viridiplantae</taxon>
        <taxon>Streptophyta</taxon>
        <taxon>Embryophyta</taxon>
        <taxon>Tracheophyta</taxon>
        <taxon>Spermatophyta</taxon>
        <taxon>Magnoliopsida</taxon>
        <taxon>Liliopsida</taxon>
        <taxon>Poales</taxon>
        <taxon>Poaceae</taxon>
        <taxon>BOP clade</taxon>
        <taxon>Pooideae</taxon>
        <taxon>Triticodae</taxon>
        <taxon>Triticeae</taxon>
        <taxon>Triticinae</taxon>
        <taxon>Aegilops</taxon>
    </lineage>
</organism>
<dbReference type="Proteomes" id="UP000015105">
    <property type="component" value="Chromosome 5D"/>
</dbReference>
<feature type="compositionally biased region" description="Pro residues" evidence="1">
    <location>
        <begin position="42"/>
        <end position="64"/>
    </location>
</feature>
<accession>A0A453MCV2</accession>
<evidence type="ECO:0000313" key="3">
    <source>
        <dbReference type="Proteomes" id="UP000015105"/>
    </source>
</evidence>
<sequence length="64" mass="6634">HTKAFVLSSGLLSYRHPAAASHKSQTLPCSLSFQIPSSPRVRPAPPRPPCGSAGPPPACLAPPH</sequence>
<reference evidence="3" key="1">
    <citation type="journal article" date="2014" name="Science">
        <title>Ancient hybridizations among the ancestral genomes of bread wheat.</title>
        <authorList>
            <consortium name="International Wheat Genome Sequencing Consortium,"/>
            <person name="Marcussen T."/>
            <person name="Sandve S.R."/>
            <person name="Heier L."/>
            <person name="Spannagl M."/>
            <person name="Pfeifer M."/>
            <person name="Jakobsen K.S."/>
            <person name="Wulff B.B."/>
            <person name="Steuernagel B."/>
            <person name="Mayer K.F."/>
            <person name="Olsen O.A."/>
        </authorList>
    </citation>
    <scope>NUCLEOTIDE SEQUENCE [LARGE SCALE GENOMIC DNA]</scope>
    <source>
        <strain evidence="3">cv. AL8/78</strain>
    </source>
</reference>
<dbReference type="AlphaFoldDB" id="A0A453MCV2"/>
<reference evidence="2" key="5">
    <citation type="journal article" date="2021" name="G3 (Bethesda)">
        <title>Aegilops tauschii genome assembly Aet v5.0 features greater sequence contiguity and improved annotation.</title>
        <authorList>
            <person name="Wang L."/>
            <person name="Zhu T."/>
            <person name="Rodriguez J.C."/>
            <person name="Deal K.R."/>
            <person name="Dubcovsky J."/>
            <person name="McGuire P.E."/>
            <person name="Lux T."/>
            <person name="Spannagl M."/>
            <person name="Mayer K.F.X."/>
            <person name="Baldrich P."/>
            <person name="Meyers B.C."/>
            <person name="Huo N."/>
            <person name="Gu Y.Q."/>
            <person name="Zhou H."/>
            <person name="Devos K.M."/>
            <person name="Bennetzen J.L."/>
            <person name="Unver T."/>
            <person name="Budak H."/>
            <person name="Gulick P.J."/>
            <person name="Galiba G."/>
            <person name="Kalapos B."/>
            <person name="Nelson D.R."/>
            <person name="Li P."/>
            <person name="You F.M."/>
            <person name="Luo M.C."/>
            <person name="Dvorak J."/>
        </authorList>
    </citation>
    <scope>NUCLEOTIDE SEQUENCE [LARGE SCALE GENOMIC DNA]</scope>
    <source>
        <strain evidence="2">cv. AL8/78</strain>
    </source>
</reference>
<dbReference type="EnsemblPlants" id="AET5Gv21142100.12">
    <property type="protein sequence ID" value="AET5Gv21142100.12"/>
    <property type="gene ID" value="AET5Gv21142100"/>
</dbReference>
<feature type="region of interest" description="Disordered" evidence="1">
    <location>
        <begin position="36"/>
        <end position="64"/>
    </location>
</feature>
<evidence type="ECO:0000256" key="1">
    <source>
        <dbReference type="SAM" id="MobiDB-lite"/>
    </source>
</evidence>
<reference evidence="3" key="2">
    <citation type="journal article" date="2017" name="Nat. Plants">
        <title>The Aegilops tauschii genome reveals multiple impacts of transposons.</title>
        <authorList>
            <person name="Zhao G."/>
            <person name="Zou C."/>
            <person name="Li K."/>
            <person name="Wang K."/>
            <person name="Li T."/>
            <person name="Gao L."/>
            <person name="Zhang X."/>
            <person name="Wang H."/>
            <person name="Yang Z."/>
            <person name="Liu X."/>
            <person name="Jiang W."/>
            <person name="Mao L."/>
            <person name="Kong X."/>
            <person name="Jiao Y."/>
            <person name="Jia J."/>
        </authorList>
    </citation>
    <scope>NUCLEOTIDE SEQUENCE [LARGE SCALE GENOMIC DNA]</scope>
    <source>
        <strain evidence="3">cv. AL8/78</strain>
    </source>
</reference>
<dbReference type="Gramene" id="AET5Gv21142100.12">
    <property type="protein sequence ID" value="AET5Gv21142100.12"/>
    <property type="gene ID" value="AET5Gv21142100"/>
</dbReference>
<evidence type="ECO:0000313" key="2">
    <source>
        <dbReference type="EnsemblPlants" id="AET5Gv21142100.12"/>
    </source>
</evidence>
<name>A0A453MCV2_AEGTS</name>
<proteinExistence type="predicted"/>
<protein>
    <submittedName>
        <fullName evidence="2">Uncharacterized protein</fullName>
    </submittedName>
</protein>
<keyword evidence="3" id="KW-1185">Reference proteome</keyword>